<gene>
    <name evidence="4" type="ORF">Lboz_3017</name>
</gene>
<dbReference type="InterPro" id="IPR041698">
    <property type="entry name" value="Methyltransf_25"/>
</dbReference>
<evidence type="ECO:0000313" key="5">
    <source>
        <dbReference type="Proteomes" id="UP000054695"/>
    </source>
</evidence>
<dbReference type="OrthoDB" id="9760689at2"/>
<dbReference type="CDD" id="cd02440">
    <property type="entry name" value="AdoMet_MTases"/>
    <property type="match status" value="1"/>
</dbReference>
<keyword evidence="5" id="KW-1185">Reference proteome</keyword>
<dbReference type="Pfam" id="PF13649">
    <property type="entry name" value="Methyltransf_25"/>
    <property type="match status" value="1"/>
</dbReference>
<dbReference type="PATRIC" id="fig|447.4.peg.3220"/>
<keyword evidence="1 4" id="KW-0489">Methyltransferase</keyword>
<dbReference type="PANTHER" id="PTHR43861:SF1">
    <property type="entry name" value="TRANS-ACONITATE 2-METHYLTRANSFERASE"/>
    <property type="match status" value="1"/>
</dbReference>
<dbReference type="GO" id="GO:0008168">
    <property type="term" value="F:methyltransferase activity"/>
    <property type="evidence" value="ECO:0007669"/>
    <property type="project" value="UniProtKB-KW"/>
</dbReference>
<keyword evidence="2 4" id="KW-0808">Transferase</keyword>
<dbReference type="EMBL" id="LNXU01000043">
    <property type="protein sequence ID" value="KTC69752.1"/>
    <property type="molecule type" value="Genomic_DNA"/>
</dbReference>
<dbReference type="InterPro" id="IPR029063">
    <property type="entry name" value="SAM-dependent_MTases_sf"/>
</dbReference>
<dbReference type="STRING" id="447.Lboz_3017"/>
<organism evidence="4 5">
    <name type="scientific">Legionella bozemanae</name>
    <name type="common">Fluoribacter bozemanae</name>
    <dbReference type="NCBI Taxonomy" id="447"/>
    <lineage>
        <taxon>Bacteria</taxon>
        <taxon>Pseudomonadati</taxon>
        <taxon>Pseudomonadota</taxon>
        <taxon>Gammaproteobacteria</taxon>
        <taxon>Legionellales</taxon>
        <taxon>Legionellaceae</taxon>
        <taxon>Legionella</taxon>
    </lineage>
</organism>
<reference evidence="4 5" key="1">
    <citation type="submission" date="2015-11" db="EMBL/GenBank/DDBJ databases">
        <title>Genomic analysis of 38 Legionella species identifies large and diverse effector repertoires.</title>
        <authorList>
            <person name="Burstein D."/>
            <person name="Amaro F."/>
            <person name="Zusman T."/>
            <person name="Lifshitz Z."/>
            <person name="Cohen O."/>
            <person name="Gilbert J.A."/>
            <person name="Pupko T."/>
            <person name="Shuman H.A."/>
            <person name="Segal G."/>
        </authorList>
    </citation>
    <scope>NUCLEOTIDE SEQUENCE [LARGE SCALE GENOMIC DNA]</scope>
    <source>
        <strain evidence="4 5">WIGA</strain>
    </source>
</reference>
<evidence type="ECO:0000256" key="1">
    <source>
        <dbReference type="ARBA" id="ARBA00022603"/>
    </source>
</evidence>
<accession>A0A0W0RF96</accession>
<comment type="caution">
    <text evidence="4">The sequence shown here is derived from an EMBL/GenBank/DDBJ whole genome shotgun (WGS) entry which is preliminary data.</text>
</comment>
<sequence length="280" mass="32284">MIGHIFRNPNKYSKNNALQYNFAMKLLSKISFDSKSRVLDIGCGDGVITNEIAQIVREGCVFGTDISEQMIEFASKKYIDQYNLRFLVMDGSKNIFREQFDVVISFNCLHWIKDQQNALLGIAKSAAYGAQIALLLSHKKSLYHLVLDKICSSVKWKDYFIDFISPRSFFDPYDYKEMIVKTGLEIVDLSEEEMTYSFKSKEQLKDFFIAAGSQIKQIPENRKSEFLNDFVTEYLKEANCLHEDFIPVSFWCLQVIAAKPNPKLMKSSDLDNRSTLFAKL</sequence>
<protein>
    <submittedName>
        <fullName evidence="4">Methyltransferase</fullName>
    </submittedName>
</protein>
<name>A0A0W0RF96_LEGBO</name>
<dbReference type="SUPFAM" id="SSF53335">
    <property type="entry name" value="S-adenosyl-L-methionine-dependent methyltransferases"/>
    <property type="match status" value="1"/>
</dbReference>
<evidence type="ECO:0000256" key="2">
    <source>
        <dbReference type="ARBA" id="ARBA00022679"/>
    </source>
</evidence>
<evidence type="ECO:0000259" key="3">
    <source>
        <dbReference type="Pfam" id="PF13649"/>
    </source>
</evidence>
<feature type="domain" description="Methyltransferase" evidence="3">
    <location>
        <begin position="38"/>
        <end position="119"/>
    </location>
</feature>
<dbReference type="PANTHER" id="PTHR43861">
    <property type="entry name" value="TRANS-ACONITATE 2-METHYLTRANSFERASE-RELATED"/>
    <property type="match status" value="1"/>
</dbReference>
<evidence type="ECO:0000313" key="4">
    <source>
        <dbReference type="EMBL" id="KTC69752.1"/>
    </source>
</evidence>
<dbReference type="Gene3D" id="3.40.50.150">
    <property type="entry name" value="Vaccinia Virus protein VP39"/>
    <property type="match status" value="1"/>
</dbReference>
<dbReference type="AlphaFoldDB" id="A0A0W0RF96"/>
<proteinExistence type="predicted"/>
<dbReference type="RefSeq" id="WP_012187506.1">
    <property type="nucleotide sequence ID" value="NZ_CAAAIY010000047.1"/>
</dbReference>
<dbReference type="GO" id="GO:0032259">
    <property type="term" value="P:methylation"/>
    <property type="evidence" value="ECO:0007669"/>
    <property type="project" value="UniProtKB-KW"/>
</dbReference>
<dbReference type="Proteomes" id="UP000054695">
    <property type="component" value="Unassembled WGS sequence"/>
</dbReference>